<dbReference type="Pfam" id="PF05402">
    <property type="entry name" value="PqqD"/>
    <property type="match status" value="1"/>
</dbReference>
<dbReference type="Proteomes" id="UP001185069">
    <property type="component" value="Unassembled WGS sequence"/>
</dbReference>
<accession>A0ABU1JGC8</accession>
<dbReference type="RefSeq" id="WP_309799528.1">
    <property type="nucleotide sequence ID" value="NZ_BAAAHY010000007.1"/>
</dbReference>
<dbReference type="InterPro" id="IPR041881">
    <property type="entry name" value="PqqD_sf"/>
</dbReference>
<dbReference type="EMBL" id="JAVDQF010000001">
    <property type="protein sequence ID" value="MDR6270441.1"/>
    <property type="molecule type" value="Genomic_DNA"/>
</dbReference>
<sequence length="97" mass="10788">MKSSAIVSRCPETLTAEIDDDAVLVLDLDSEAGTPLRLEGTASVIWQEIVEPLRFGVLCHRMAERYQSTETEIRPDVETFVRELAAANLARIDELAE</sequence>
<keyword evidence="2" id="KW-1185">Reference proteome</keyword>
<evidence type="ECO:0000313" key="1">
    <source>
        <dbReference type="EMBL" id="MDR6270441.1"/>
    </source>
</evidence>
<organism evidence="1 2">
    <name type="scientific">Arthrobacter russicus</name>
    <dbReference type="NCBI Taxonomy" id="172040"/>
    <lineage>
        <taxon>Bacteria</taxon>
        <taxon>Bacillati</taxon>
        <taxon>Actinomycetota</taxon>
        <taxon>Actinomycetes</taxon>
        <taxon>Micrococcales</taxon>
        <taxon>Micrococcaceae</taxon>
        <taxon>Arthrobacter</taxon>
    </lineage>
</organism>
<name>A0ABU1JGC8_9MICC</name>
<proteinExistence type="predicted"/>
<dbReference type="Gene3D" id="1.10.10.1150">
    <property type="entry name" value="Coenzyme PQQ synthesis protein D (PqqD)"/>
    <property type="match status" value="1"/>
</dbReference>
<reference evidence="1 2" key="1">
    <citation type="submission" date="2023-07" db="EMBL/GenBank/DDBJ databases">
        <title>Sequencing the genomes of 1000 actinobacteria strains.</title>
        <authorList>
            <person name="Klenk H.-P."/>
        </authorList>
    </citation>
    <scope>NUCLEOTIDE SEQUENCE [LARGE SCALE GENOMIC DNA]</scope>
    <source>
        <strain evidence="1 2">DSM 14555</strain>
    </source>
</reference>
<dbReference type="InterPro" id="IPR008792">
    <property type="entry name" value="PQQD"/>
</dbReference>
<evidence type="ECO:0000313" key="2">
    <source>
        <dbReference type="Proteomes" id="UP001185069"/>
    </source>
</evidence>
<gene>
    <name evidence="1" type="ORF">JOE69_002679</name>
</gene>
<protein>
    <recommendedName>
        <fullName evidence="3">Coenzyme PQQ synthesis protein D (PqqD)</fullName>
    </recommendedName>
</protein>
<evidence type="ECO:0008006" key="3">
    <source>
        <dbReference type="Google" id="ProtNLM"/>
    </source>
</evidence>
<comment type="caution">
    <text evidence="1">The sequence shown here is derived from an EMBL/GenBank/DDBJ whole genome shotgun (WGS) entry which is preliminary data.</text>
</comment>